<evidence type="ECO:0000313" key="4">
    <source>
        <dbReference type="Proteomes" id="UP001465755"/>
    </source>
</evidence>
<feature type="transmembrane region" description="Helical" evidence="1">
    <location>
        <begin position="51"/>
        <end position="70"/>
    </location>
</feature>
<dbReference type="GO" id="GO:0004252">
    <property type="term" value="F:serine-type endopeptidase activity"/>
    <property type="evidence" value="ECO:0007669"/>
    <property type="project" value="TreeGrafter"/>
</dbReference>
<gene>
    <name evidence="3" type="ORF">WJX73_004441</name>
</gene>
<keyword evidence="1" id="KW-0472">Membrane</keyword>
<dbReference type="SMART" id="SM00165">
    <property type="entry name" value="UBA"/>
    <property type="match status" value="1"/>
</dbReference>
<evidence type="ECO:0000313" key="3">
    <source>
        <dbReference type="EMBL" id="KAK9795850.1"/>
    </source>
</evidence>
<dbReference type="EMBL" id="JALJOQ010000124">
    <property type="protein sequence ID" value="KAK9795850.1"/>
    <property type="molecule type" value="Genomic_DNA"/>
</dbReference>
<organism evidence="3 4">
    <name type="scientific">Symbiochloris irregularis</name>
    <dbReference type="NCBI Taxonomy" id="706552"/>
    <lineage>
        <taxon>Eukaryota</taxon>
        <taxon>Viridiplantae</taxon>
        <taxon>Chlorophyta</taxon>
        <taxon>core chlorophytes</taxon>
        <taxon>Trebouxiophyceae</taxon>
        <taxon>Trebouxiales</taxon>
        <taxon>Trebouxiaceae</taxon>
        <taxon>Symbiochloris</taxon>
    </lineage>
</organism>
<evidence type="ECO:0000259" key="2">
    <source>
        <dbReference type="PROSITE" id="PS50030"/>
    </source>
</evidence>
<dbReference type="PANTHER" id="PTHR43066">
    <property type="entry name" value="RHOMBOID-RELATED PROTEIN"/>
    <property type="match status" value="1"/>
</dbReference>
<feature type="transmembrane region" description="Helical" evidence="1">
    <location>
        <begin position="82"/>
        <end position="104"/>
    </location>
</feature>
<name>A0AAW1NV40_9CHLO</name>
<feature type="domain" description="UBA" evidence="2">
    <location>
        <begin position="238"/>
        <end position="276"/>
    </location>
</feature>
<proteinExistence type="predicted"/>
<protein>
    <recommendedName>
        <fullName evidence="2">UBA domain-containing protein</fullName>
    </recommendedName>
</protein>
<keyword evidence="4" id="KW-1185">Reference proteome</keyword>
<reference evidence="3 4" key="1">
    <citation type="journal article" date="2024" name="Nat. Commun.">
        <title>Phylogenomics reveals the evolutionary origins of lichenization in chlorophyte algae.</title>
        <authorList>
            <person name="Puginier C."/>
            <person name="Libourel C."/>
            <person name="Otte J."/>
            <person name="Skaloud P."/>
            <person name="Haon M."/>
            <person name="Grisel S."/>
            <person name="Petersen M."/>
            <person name="Berrin J.G."/>
            <person name="Delaux P.M."/>
            <person name="Dal Grande F."/>
            <person name="Keller J."/>
        </authorList>
    </citation>
    <scope>NUCLEOTIDE SEQUENCE [LARGE SCALE GENOMIC DNA]</scope>
    <source>
        <strain evidence="3 4">SAG 2036</strain>
    </source>
</reference>
<dbReference type="Pfam" id="PF00627">
    <property type="entry name" value="UBA"/>
    <property type="match status" value="1"/>
</dbReference>
<dbReference type="SUPFAM" id="SSF46934">
    <property type="entry name" value="UBA-like"/>
    <property type="match status" value="1"/>
</dbReference>
<dbReference type="InterPro" id="IPR015940">
    <property type="entry name" value="UBA"/>
</dbReference>
<dbReference type="CDD" id="cd14270">
    <property type="entry name" value="UBA"/>
    <property type="match status" value="1"/>
</dbReference>
<feature type="transmembrane region" description="Helical" evidence="1">
    <location>
        <begin position="144"/>
        <end position="174"/>
    </location>
</feature>
<dbReference type="Proteomes" id="UP001465755">
    <property type="component" value="Unassembled WGS sequence"/>
</dbReference>
<dbReference type="AlphaFoldDB" id="A0AAW1NV40"/>
<dbReference type="Gene3D" id="1.10.8.10">
    <property type="entry name" value="DNA helicase RuvA subunit, C-terminal domain"/>
    <property type="match status" value="1"/>
</dbReference>
<evidence type="ECO:0000256" key="1">
    <source>
        <dbReference type="SAM" id="Phobius"/>
    </source>
</evidence>
<dbReference type="PROSITE" id="PS50030">
    <property type="entry name" value="UBA"/>
    <property type="match status" value="1"/>
</dbReference>
<keyword evidence="1" id="KW-0812">Transmembrane</keyword>
<accession>A0AAW1NV40</accession>
<sequence length="276" mass="29081">MNAGPAGFVGAPVSKVLVLSVLGSSVLVQATSAAGASQHRVVYLLSTAGRLLIFRHPGVLIFGTALLYYFRLFERQWGAVKYGSFSGIVLGLSIAGESLAVRLLRWSPIPGPYPLIFANFIPFFLDVPPTQRFTVLGINLSDKAFIYLAGVQLLVGSRGSFLGAACGLLAGLAYSSNLFGLQRLLVPKAVCRFLGGTVGRLFGARTLYQAPPPTLPNGPSMTPVRPAVQQANAPAMSQASPQAVQQLVAMGFQEAAATQALQLSNNDIQAALSHLL</sequence>
<dbReference type="PANTHER" id="PTHR43066:SF21">
    <property type="entry name" value="UBIQUITIN-ASSOCIATED DOMAIN-CONTAINING PROTEIN 2"/>
    <property type="match status" value="1"/>
</dbReference>
<comment type="caution">
    <text evidence="3">The sequence shown here is derived from an EMBL/GenBank/DDBJ whole genome shotgun (WGS) entry which is preliminary data.</text>
</comment>
<keyword evidence="1" id="KW-1133">Transmembrane helix</keyword>
<dbReference type="InterPro" id="IPR009060">
    <property type="entry name" value="UBA-like_sf"/>
</dbReference>